<name>A0A6C0NZM6_9BACL</name>
<organism evidence="1 2">
    <name type="scientific">Paenibacillus rhizovicinus</name>
    <dbReference type="NCBI Taxonomy" id="2704463"/>
    <lineage>
        <taxon>Bacteria</taxon>
        <taxon>Bacillati</taxon>
        <taxon>Bacillota</taxon>
        <taxon>Bacilli</taxon>
        <taxon>Bacillales</taxon>
        <taxon>Paenibacillaceae</taxon>
        <taxon>Paenibacillus</taxon>
    </lineage>
</organism>
<dbReference type="InterPro" id="IPR029068">
    <property type="entry name" value="Glyas_Bleomycin-R_OHBP_Dase"/>
</dbReference>
<dbReference type="SUPFAM" id="SSF54593">
    <property type="entry name" value="Glyoxalase/Bleomycin resistance protein/Dihydroxybiphenyl dioxygenase"/>
    <property type="match status" value="1"/>
</dbReference>
<evidence type="ECO:0000313" key="2">
    <source>
        <dbReference type="Proteomes" id="UP000479114"/>
    </source>
</evidence>
<keyword evidence="2" id="KW-1185">Reference proteome</keyword>
<accession>A0A6C0NZM6</accession>
<sequence length="76" mass="8910">MIRSFLEAFRRQEPMEIAAAYRLLAKAGIQAERMLLQGKLHFTFRDPEGNAFTILAEKIRPRTCSSRIVWRHSTLY</sequence>
<dbReference type="KEGG" id="prz:GZH47_13315"/>
<proteinExistence type="predicted"/>
<evidence type="ECO:0000313" key="1">
    <source>
        <dbReference type="EMBL" id="QHW31720.1"/>
    </source>
</evidence>
<protein>
    <submittedName>
        <fullName evidence="1">Uncharacterized protein</fullName>
    </submittedName>
</protein>
<dbReference type="RefSeq" id="WP_162640526.1">
    <property type="nucleotide sequence ID" value="NZ_CP048286.1"/>
</dbReference>
<gene>
    <name evidence="1" type="ORF">GZH47_13315</name>
</gene>
<dbReference type="AlphaFoldDB" id="A0A6C0NZM6"/>
<dbReference type="Proteomes" id="UP000479114">
    <property type="component" value="Chromosome"/>
</dbReference>
<reference evidence="1 2" key="1">
    <citation type="submission" date="2020-02" db="EMBL/GenBank/DDBJ databases">
        <title>Paenibacillus sp. nov., isolated from rhizosphere soil of tomato.</title>
        <authorList>
            <person name="Weon H.-Y."/>
            <person name="Lee S.A."/>
        </authorList>
    </citation>
    <scope>NUCLEOTIDE SEQUENCE [LARGE SCALE GENOMIC DNA]</scope>
    <source>
        <strain evidence="1 2">14171R-81</strain>
    </source>
</reference>
<dbReference type="EMBL" id="CP048286">
    <property type="protein sequence ID" value="QHW31720.1"/>
    <property type="molecule type" value="Genomic_DNA"/>
</dbReference>